<accession>A0A2S3ZNE1</accession>
<dbReference type="Pfam" id="PF17032">
    <property type="entry name" value="Zn_ribbon_15"/>
    <property type="match status" value="1"/>
</dbReference>
<reference evidence="2 3" key="1">
    <citation type="submission" date="2018-01" db="EMBL/GenBank/DDBJ databases">
        <title>Cryobacterium sp. nov., from glaciers in China.</title>
        <authorList>
            <person name="Liu Q."/>
            <person name="Xin Y.-H."/>
        </authorList>
    </citation>
    <scope>NUCLEOTIDE SEQUENCE [LARGE SCALE GENOMIC DNA]</scope>
    <source>
        <strain evidence="2 3">TMB1-8</strain>
    </source>
</reference>
<proteinExistence type="predicted"/>
<sequence>MFLLFGINASQKVINVVTFVCAFCGARAPQNVVKSANRFTVFFLPLFSFSTKYSNECTNCGGQTRLSADQARHSLDWVQSRMSS</sequence>
<name>A0A2S3ZNE1_9MICO</name>
<dbReference type="RefSeq" id="WP_103430195.1">
    <property type="nucleotide sequence ID" value="NZ_PPXF01000016.1"/>
</dbReference>
<dbReference type="OrthoDB" id="4377018at2"/>
<dbReference type="AlphaFoldDB" id="A0A2S3ZNE1"/>
<protein>
    <submittedName>
        <fullName evidence="2">Zinc-ribbon domain-containing protein</fullName>
    </submittedName>
</protein>
<comment type="caution">
    <text evidence="2">The sequence shown here is derived from an EMBL/GenBank/DDBJ whole genome shotgun (WGS) entry which is preliminary data.</text>
</comment>
<evidence type="ECO:0000313" key="2">
    <source>
        <dbReference type="EMBL" id="POH70490.1"/>
    </source>
</evidence>
<evidence type="ECO:0000313" key="3">
    <source>
        <dbReference type="Proteomes" id="UP000237104"/>
    </source>
</evidence>
<feature type="domain" description="Zinc-ribbon 15" evidence="1">
    <location>
        <begin position="20"/>
        <end position="64"/>
    </location>
</feature>
<gene>
    <name evidence="2" type="ORF">C3B59_04325</name>
</gene>
<dbReference type="InterPro" id="IPR031493">
    <property type="entry name" value="Zinc_ribbon_15"/>
</dbReference>
<dbReference type="Proteomes" id="UP000237104">
    <property type="component" value="Unassembled WGS sequence"/>
</dbReference>
<organism evidence="2 3">
    <name type="scientific">Cryobacterium zongtaii</name>
    <dbReference type="NCBI Taxonomy" id="1259217"/>
    <lineage>
        <taxon>Bacteria</taxon>
        <taxon>Bacillati</taxon>
        <taxon>Actinomycetota</taxon>
        <taxon>Actinomycetes</taxon>
        <taxon>Micrococcales</taxon>
        <taxon>Microbacteriaceae</taxon>
        <taxon>Cryobacterium</taxon>
    </lineage>
</organism>
<evidence type="ECO:0000259" key="1">
    <source>
        <dbReference type="Pfam" id="PF17032"/>
    </source>
</evidence>
<dbReference type="EMBL" id="PPXF01000016">
    <property type="protein sequence ID" value="POH70490.1"/>
    <property type="molecule type" value="Genomic_DNA"/>
</dbReference>